<dbReference type="InterPro" id="IPR006439">
    <property type="entry name" value="HAD-SF_hydro_IA"/>
</dbReference>
<dbReference type="Gene3D" id="2.130.10.10">
    <property type="entry name" value="YVTN repeat-like/Quinoprotein amine dehydrogenase"/>
    <property type="match status" value="1"/>
</dbReference>
<reference evidence="3 4" key="1">
    <citation type="submission" date="2024-01" db="EMBL/GenBank/DDBJ databases">
        <title>A telomere-to-telomere, gap-free genome of sweet tea (Lithocarpus litseifolius).</title>
        <authorList>
            <person name="Zhou J."/>
        </authorList>
    </citation>
    <scope>NUCLEOTIDE SEQUENCE [LARGE SCALE GENOMIC DNA]</scope>
    <source>
        <strain evidence="3">Zhou-2022a</strain>
        <tissue evidence="3">Leaf</tissue>
    </source>
</reference>
<dbReference type="Gene3D" id="1.10.150.240">
    <property type="entry name" value="Putative phosphatase, domain 2"/>
    <property type="match status" value="1"/>
</dbReference>
<dbReference type="Gene3D" id="3.40.50.1000">
    <property type="entry name" value="HAD superfamily/HAD-like"/>
    <property type="match status" value="1"/>
</dbReference>
<name>A0AAW2DYV7_9ROSI</name>
<evidence type="ECO:0000313" key="3">
    <source>
        <dbReference type="EMBL" id="KAL0013941.1"/>
    </source>
</evidence>
<evidence type="ECO:0000256" key="1">
    <source>
        <dbReference type="ARBA" id="ARBA00022741"/>
    </source>
</evidence>
<dbReference type="Gene3D" id="3.40.50.300">
    <property type="entry name" value="P-loop containing nucleotide triphosphate hydrolases"/>
    <property type="match status" value="1"/>
</dbReference>
<organism evidence="3 4">
    <name type="scientific">Lithocarpus litseifolius</name>
    <dbReference type="NCBI Taxonomy" id="425828"/>
    <lineage>
        <taxon>Eukaryota</taxon>
        <taxon>Viridiplantae</taxon>
        <taxon>Streptophyta</taxon>
        <taxon>Embryophyta</taxon>
        <taxon>Tracheophyta</taxon>
        <taxon>Spermatophyta</taxon>
        <taxon>Magnoliopsida</taxon>
        <taxon>eudicotyledons</taxon>
        <taxon>Gunneridae</taxon>
        <taxon>Pentapetalae</taxon>
        <taxon>rosids</taxon>
        <taxon>fabids</taxon>
        <taxon>Fagales</taxon>
        <taxon>Fagaceae</taxon>
        <taxon>Lithocarpus</taxon>
    </lineage>
</organism>
<evidence type="ECO:0000313" key="4">
    <source>
        <dbReference type="Proteomes" id="UP001459277"/>
    </source>
</evidence>
<dbReference type="InterPro" id="IPR023214">
    <property type="entry name" value="HAD_sf"/>
</dbReference>
<dbReference type="CDD" id="cd07505">
    <property type="entry name" value="HAD_BPGM-like"/>
    <property type="match status" value="1"/>
</dbReference>
<proteinExistence type="predicted"/>
<dbReference type="EMBL" id="JAZDWU010000001">
    <property type="protein sequence ID" value="KAL0013941.1"/>
    <property type="molecule type" value="Genomic_DNA"/>
</dbReference>
<dbReference type="SUPFAM" id="SSF56784">
    <property type="entry name" value="HAD-like"/>
    <property type="match status" value="1"/>
</dbReference>
<dbReference type="InterPro" id="IPR023198">
    <property type="entry name" value="PGP-like_dom2"/>
</dbReference>
<dbReference type="Proteomes" id="UP001459277">
    <property type="component" value="Unassembled WGS sequence"/>
</dbReference>
<keyword evidence="4" id="KW-1185">Reference proteome</keyword>
<dbReference type="Pfam" id="PF00702">
    <property type="entry name" value="Hydrolase"/>
    <property type="match status" value="1"/>
</dbReference>
<dbReference type="GO" id="GO:0005730">
    <property type="term" value="C:nucleolus"/>
    <property type="evidence" value="ECO:0007669"/>
    <property type="project" value="TreeGrafter"/>
</dbReference>
<dbReference type="InterPro" id="IPR015943">
    <property type="entry name" value="WD40/YVTN_repeat-like_dom_sf"/>
</dbReference>
<dbReference type="InterPro" id="IPR027417">
    <property type="entry name" value="P-loop_NTPase"/>
</dbReference>
<dbReference type="SUPFAM" id="SSF50978">
    <property type="entry name" value="WD40 repeat-like"/>
    <property type="match status" value="1"/>
</dbReference>
<sequence length="514" mass="56434">MQSFEIKIFVLTPKPGEAKFLGGVAIVKGVEGFVPEAAKKRFFEIYLDKYAKTNSGIGFPGALELITQCKNKGLKVAVASSADRIKVDANLAAAGLPLSMFNAIMSADAIENLKPAPDIFLAASKILNVPTNKCIVIEDALAGVPAAKSAKMRYVNSECFIKRCILDNSDRAFFKELVKVIEALDVLLEVLDARDPLGTRCVDMEKLVMKAGPNKHLMLLLNKIDLVPREAVEKWLKYLREEFPAVAFKCNCPCSICAMKEILKLCPASMLVTLFKVPSFDSVDDFLQKVASVRGKLKKGGVMDVEAAARIVLHDWNQDAPLREVDKSPGSVRTVAWLHSDQTILSSCTDMRGVRAEVSQDGCYIMTADGSPVKFWDANCFGLVKSYNMPCTIESASLEPEYGNKFIAEGEDMWIRVFDFHTGDEIGGESYASGSEDGTIRIWQTGPLTHDDTKTLTANGSTGKVKVTAEEISRKIEGFHITDEGKSIEKEEAVYEWLGQVLYLPIGGILLCYP</sequence>
<accession>A0AAW2DYV7</accession>
<dbReference type="NCBIfam" id="TIGR01509">
    <property type="entry name" value="HAD-SF-IA-v3"/>
    <property type="match status" value="1"/>
</dbReference>
<dbReference type="SUPFAM" id="SSF52540">
    <property type="entry name" value="P-loop containing nucleoside triphosphate hydrolases"/>
    <property type="match status" value="1"/>
</dbReference>
<dbReference type="InterPro" id="IPR036322">
    <property type="entry name" value="WD40_repeat_dom_sf"/>
</dbReference>
<dbReference type="PANTHER" id="PTHR11089">
    <property type="entry name" value="GTP-BINDING PROTEIN-RELATED"/>
    <property type="match status" value="1"/>
</dbReference>
<dbReference type="GO" id="GO:0005525">
    <property type="term" value="F:GTP binding"/>
    <property type="evidence" value="ECO:0007669"/>
    <property type="project" value="UniProtKB-KW"/>
</dbReference>
<dbReference type="AlphaFoldDB" id="A0AAW2DYV7"/>
<dbReference type="PANTHER" id="PTHR11089:SF30">
    <property type="entry name" value="GUANINE NUCLEOTIDE-BINDING PROTEIN-LIKE 3 HOMOLOG"/>
    <property type="match status" value="1"/>
</dbReference>
<comment type="caution">
    <text evidence="3">The sequence shown here is derived from an EMBL/GenBank/DDBJ whole genome shotgun (WGS) entry which is preliminary data.</text>
</comment>
<keyword evidence="1" id="KW-0547">Nucleotide-binding</keyword>
<gene>
    <name evidence="3" type="ORF">SO802_001010</name>
</gene>
<protein>
    <submittedName>
        <fullName evidence="3">Uncharacterized protein</fullName>
    </submittedName>
</protein>
<dbReference type="InterPro" id="IPR050755">
    <property type="entry name" value="TRAFAC_YlqF/YawG_RiboMat"/>
</dbReference>
<keyword evidence="2" id="KW-0342">GTP-binding</keyword>
<dbReference type="InterPro" id="IPR036412">
    <property type="entry name" value="HAD-like_sf"/>
</dbReference>
<evidence type="ECO:0000256" key="2">
    <source>
        <dbReference type="ARBA" id="ARBA00023134"/>
    </source>
</evidence>